<gene>
    <name evidence="1" type="ORF">GCM10009682_40580</name>
</gene>
<sequence length="389" mass="43051">MPGKSWTVASAARFAREARMSTVAHLQTAPIARQLRQHKLTRAYAIHRANTGSREAAMDLLFGGLGYKRPYPADWAEAAELLTSDEARCLAAAELYVLTPQMCDVVIAAAQGLTRDDLQLLAEDDLPSPTGLLVLPHPVLVRSVGGDLGDVRALCWHPGQFNVPDPLAADGVRGLPGVRIAVFHDTSGPVRPDSFLELVAEARREGTPLPPLLLDAVRCLEFQTQRATDPHEVERLASAAQAVDGAYRKSAEMMGQDEGRLLGEYASGSEIDDADDSFAWRFLYAFWRLCEQRIAGVEQAETNHAARVIGQRAGLSPDVRVIRLRQRDERAAGEPVGRNWQHRWVVRMHKVRQWYPSEQRHKVIYRGPYIKGPDGKPLLGGETVRALVR</sequence>
<protein>
    <submittedName>
        <fullName evidence="1">Uncharacterized protein</fullName>
    </submittedName>
</protein>
<evidence type="ECO:0000313" key="2">
    <source>
        <dbReference type="Proteomes" id="UP001500218"/>
    </source>
</evidence>
<proteinExistence type="predicted"/>
<evidence type="ECO:0000313" key="1">
    <source>
        <dbReference type="EMBL" id="GAA1815548.1"/>
    </source>
</evidence>
<accession>A0ABN2M953</accession>
<dbReference type="Proteomes" id="UP001500218">
    <property type="component" value="Unassembled WGS sequence"/>
</dbReference>
<reference evidence="1 2" key="1">
    <citation type="journal article" date="2019" name="Int. J. Syst. Evol. Microbiol.">
        <title>The Global Catalogue of Microorganisms (GCM) 10K type strain sequencing project: providing services to taxonomists for standard genome sequencing and annotation.</title>
        <authorList>
            <consortium name="The Broad Institute Genomics Platform"/>
            <consortium name="The Broad Institute Genome Sequencing Center for Infectious Disease"/>
            <person name="Wu L."/>
            <person name="Ma J."/>
        </authorList>
    </citation>
    <scope>NUCLEOTIDE SEQUENCE [LARGE SCALE GENOMIC DNA]</scope>
    <source>
        <strain evidence="1 2">JCM 13250</strain>
    </source>
</reference>
<comment type="caution">
    <text evidence="1">The sequence shown here is derived from an EMBL/GenBank/DDBJ whole genome shotgun (WGS) entry which is preliminary data.</text>
</comment>
<dbReference type="EMBL" id="BAAALT010000136">
    <property type="protein sequence ID" value="GAA1815548.1"/>
    <property type="molecule type" value="Genomic_DNA"/>
</dbReference>
<keyword evidence="2" id="KW-1185">Reference proteome</keyword>
<name>A0ABN2M953_9ACTN</name>
<organism evidence="1 2">
    <name type="scientific">Luedemannella flava</name>
    <dbReference type="NCBI Taxonomy" id="349316"/>
    <lineage>
        <taxon>Bacteria</taxon>
        <taxon>Bacillati</taxon>
        <taxon>Actinomycetota</taxon>
        <taxon>Actinomycetes</taxon>
        <taxon>Micromonosporales</taxon>
        <taxon>Micromonosporaceae</taxon>
        <taxon>Luedemannella</taxon>
    </lineage>
</organism>